<dbReference type="Pfam" id="PF00543">
    <property type="entry name" value="P-II"/>
    <property type="match status" value="1"/>
</dbReference>
<proteinExistence type="predicted"/>
<organism evidence="1 2">
    <name type="scientific">Armatimonas rosea</name>
    <dbReference type="NCBI Taxonomy" id="685828"/>
    <lineage>
        <taxon>Bacteria</taxon>
        <taxon>Bacillati</taxon>
        <taxon>Armatimonadota</taxon>
        <taxon>Armatimonadia</taxon>
        <taxon>Armatimonadales</taxon>
        <taxon>Armatimonadaceae</taxon>
        <taxon>Armatimonas</taxon>
    </lineage>
</organism>
<dbReference type="InterPro" id="IPR002187">
    <property type="entry name" value="N-reg_PII"/>
</dbReference>
<dbReference type="EMBL" id="JACHGW010000013">
    <property type="protein sequence ID" value="MBB6054072.1"/>
    <property type="molecule type" value="Genomic_DNA"/>
</dbReference>
<evidence type="ECO:0000313" key="1">
    <source>
        <dbReference type="EMBL" id="MBB6054072.1"/>
    </source>
</evidence>
<name>A0A7W9SWD0_ARMRO</name>
<protein>
    <submittedName>
        <fullName evidence="1">Nitrogen regulatory protein P-II 1</fullName>
    </submittedName>
</protein>
<comment type="caution">
    <text evidence="1">The sequence shown here is derived from an EMBL/GenBank/DDBJ whole genome shotgun (WGS) entry which is preliminary data.</text>
</comment>
<dbReference type="InterPro" id="IPR011322">
    <property type="entry name" value="N-reg_PII-like_a/b"/>
</dbReference>
<dbReference type="RefSeq" id="WP_184204153.1">
    <property type="nucleotide sequence ID" value="NZ_JACHGW010000013.1"/>
</dbReference>
<gene>
    <name evidence="1" type="ORF">HNQ39_005919</name>
</gene>
<dbReference type="Proteomes" id="UP000520814">
    <property type="component" value="Unassembled WGS sequence"/>
</dbReference>
<accession>A0A7W9SWD0</accession>
<dbReference type="PROSITE" id="PS51343">
    <property type="entry name" value="PII_GLNB_DOM"/>
    <property type="match status" value="1"/>
</dbReference>
<dbReference type="Gene3D" id="3.30.70.120">
    <property type="match status" value="1"/>
</dbReference>
<dbReference type="SUPFAM" id="SSF54913">
    <property type="entry name" value="GlnB-like"/>
    <property type="match status" value="1"/>
</dbReference>
<keyword evidence="2" id="KW-1185">Reference proteome</keyword>
<dbReference type="GO" id="GO:0030234">
    <property type="term" value="F:enzyme regulator activity"/>
    <property type="evidence" value="ECO:0007669"/>
    <property type="project" value="InterPro"/>
</dbReference>
<reference evidence="1 2" key="1">
    <citation type="submission" date="2020-08" db="EMBL/GenBank/DDBJ databases">
        <title>Genomic Encyclopedia of Type Strains, Phase IV (KMG-IV): sequencing the most valuable type-strain genomes for metagenomic binning, comparative biology and taxonomic classification.</title>
        <authorList>
            <person name="Goeker M."/>
        </authorList>
    </citation>
    <scope>NUCLEOTIDE SEQUENCE [LARGE SCALE GENOMIC DNA]</scope>
    <source>
        <strain evidence="1 2">DSM 23562</strain>
    </source>
</reference>
<dbReference type="PRINTS" id="PR00340">
    <property type="entry name" value="PIIGLNB"/>
</dbReference>
<evidence type="ECO:0000313" key="2">
    <source>
        <dbReference type="Proteomes" id="UP000520814"/>
    </source>
</evidence>
<sequence length="96" mass="10437">MKREIKAILQPFLVPKVLDALHEIPGIPAVTVSETRTFHLDGGHYQQVVQSKLEVIVPVELLAPVIEAIQSHGGTGRPDEGFIVVIPVESVLPTAR</sequence>
<dbReference type="GO" id="GO:0006808">
    <property type="term" value="P:regulation of nitrogen utilization"/>
    <property type="evidence" value="ECO:0007669"/>
    <property type="project" value="InterPro"/>
</dbReference>
<dbReference type="AlphaFoldDB" id="A0A7W9SWD0"/>
<dbReference type="SMART" id="SM00938">
    <property type="entry name" value="P-II"/>
    <property type="match status" value="1"/>
</dbReference>
<dbReference type="InterPro" id="IPR015867">
    <property type="entry name" value="N-reg_PII/ATP_PRibTrfase_C"/>
</dbReference>